<dbReference type="InterPro" id="IPR017684">
    <property type="entry name" value="Phosphono-pyrv_decarboxylase"/>
</dbReference>
<gene>
    <name evidence="6" type="ORF">SAMN05444392_12026</name>
</gene>
<dbReference type="STRING" id="112248.SAMN05444392_12026"/>
<dbReference type="GO" id="GO:0032923">
    <property type="term" value="P:organic phosphonate biosynthetic process"/>
    <property type="evidence" value="ECO:0007669"/>
    <property type="project" value="InterPro"/>
</dbReference>
<dbReference type="PANTHER" id="PTHR42818">
    <property type="entry name" value="SULFOPYRUVATE DECARBOXYLASE SUBUNIT ALPHA"/>
    <property type="match status" value="1"/>
</dbReference>
<proteinExistence type="predicted"/>
<protein>
    <submittedName>
        <fullName evidence="6">Phosphonopyruvate decarboxylase</fullName>
    </submittedName>
</protein>
<dbReference type="Pfam" id="PF02776">
    <property type="entry name" value="TPP_enzyme_N"/>
    <property type="match status" value="1"/>
</dbReference>
<dbReference type="EMBL" id="FQVL01000020">
    <property type="protein sequence ID" value="SHF39526.1"/>
    <property type="molecule type" value="Genomic_DNA"/>
</dbReference>
<dbReference type="InterPro" id="IPR051818">
    <property type="entry name" value="TPP_dependent_decarboxylase"/>
</dbReference>
<feature type="domain" description="Thiamine pyrophosphate enzyme N-terminal TPP-binding" evidence="5">
    <location>
        <begin position="6"/>
        <end position="103"/>
    </location>
</feature>
<feature type="domain" description="Thiamine pyrophosphate enzyme TPP-binding" evidence="4">
    <location>
        <begin position="231"/>
        <end position="332"/>
    </location>
</feature>
<keyword evidence="3" id="KW-0456">Lyase</keyword>
<keyword evidence="7" id="KW-1185">Reference proteome</keyword>
<name>A0A1M5BAU1_9BACL</name>
<keyword evidence="1" id="KW-0210">Decarboxylase</keyword>
<evidence type="ECO:0000313" key="6">
    <source>
        <dbReference type="EMBL" id="SHF39526.1"/>
    </source>
</evidence>
<dbReference type="PROSITE" id="PS00187">
    <property type="entry name" value="TPP_ENZYMES"/>
    <property type="match status" value="1"/>
</dbReference>
<evidence type="ECO:0000259" key="4">
    <source>
        <dbReference type="Pfam" id="PF02775"/>
    </source>
</evidence>
<dbReference type="InterPro" id="IPR000399">
    <property type="entry name" value="TPP-bd_CS"/>
</dbReference>
<dbReference type="GO" id="GO:0033980">
    <property type="term" value="F:phosphonopyruvate decarboxylase activity"/>
    <property type="evidence" value="ECO:0007669"/>
    <property type="project" value="InterPro"/>
</dbReference>
<keyword evidence="2" id="KW-0786">Thiamine pyrophosphate</keyword>
<dbReference type="InterPro" id="IPR012001">
    <property type="entry name" value="Thiamin_PyroP_enz_TPP-bd_dom"/>
</dbReference>
<dbReference type="Gene3D" id="3.40.50.970">
    <property type="match status" value="2"/>
</dbReference>
<dbReference type="GO" id="GO:0000287">
    <property type="term" value="F:magnesium ion binding"/>
    <property type="evidence" value="ECO:0007669"/>
    <property type="project" value="InterPro"/>
</dbReference>
<dbReference type="SUPFAM" id="SSF52518">
    <property type="entry name" value="Thiamin diphosphate-binding fold (THDP-binding)"/>
    <property type="match status" value="2"/>
</dbReference>
<dbReference type="Proteomes" id="UP000184476">
    <property type="component" value="Unassembled WGS sequence"/>
</dbReference>
<sequence length="380" mass="42064">MLDTQAFGHELRQLGYTFYTGVPCSFLKDLLNYAINECEYIIASNEGEAIAIASGASIGGKKAVVFMQNSGLTNAVSPLTSLNYPFQIPLLGFVSLRGEPTAADEPQHELMGQITTNLLTLMRVKWSYLSTDLETAKQQIQQANAWIDQNHSFFFVVRKGTFAPQLLQETPFPIPSNQTKVSKQTQDQLPSRFEALTSIHSLKNKHTILITTTGKTGRELYQIADDENHLYMVGSMGCASSLGLGIALSQPRLKVIVVDGDGSLLMRLGNLATIGCYQPPNLLHILLDNQVHDSTGGQSTVSPSVNFVEMAAACSYPRSIYLHHLHELSSTIQHWSESSTLTFLYLKIRKGSQTNLSRPHLKPHEVKTRLQSFIRQALTK</sequence>
<dbReference type="GO" id="GO:0030976">
    <property type="term" value="F:thiamine pyrophosphate binding"/>
    <property type="evidence" value="ECO:0007669"/>
    <property type="project" value="InterPro"/>
</dbReference>
<evidence type="ECO:0000256" key="1">
    <source>
        <dbReference type="ARBA" id="ARBA00022793"/>
    </source>
</evidence>
<evidence type="ECO:0000313" key="7">
    <source>
        <dbReference type="Proteomes" id="UP000184476"/>
    </source>
</evidence>
<dbReference type="RefSeq" id="WP_073158303.1">
    <property type="nucleotide sequence ID" value="NZ_FQVL01000020.1"/>
</dbReference>
<keyword evidence="6" id="KW-0670">Pyruvate</keyword>
<organism evidence="6 7">
    <name type="scientific">Seinonella peptonophila</name>
    <dbReference type="NCBI Taxonomy" id="112248"/>
    <lineage>
        <taxon>Bacteria</taxon>
        <taxon>Bacillati</taxon>
        <taxon>Bacillota</taxon>
        <taxon>Bacilli</taxon>
        <taxon>Bacillales</taxon>
        <taxon>Thermoactinomycetaceae</taxon>
        <taxon>Seinonella</taxon>
    </lineage>
</organism>
<dbReference type="CDD" id="cd07035">
    <property type="entry name" value="TPP_PYR_POX_like"/>
    <property type="match status" value="1"/>
</dbReference>
<dbReference type="Pfam" id="PF02775">
    <property type="entry name" value="TPP_enzyme_C"/>
    <property type="match status" value="1"/>
</dbReference>
<dbReference type="OrthoDB" id="9785953at2"/>
<dbReference type="InterPro" id="IPR011766">
    <property type="entry name" value="TPP_enzyme_TPP-bd"/>
</dbReference>
<dbReference type="AlphaFoldDB" id="A0A1M5BAU1"/>
<accession>A0A1M5BAU1</accession>
<dbReference type="NCBIfam" id="TIGR03297">
    <property type="entry name" value="Ppyr-DeCO2ase"/>
    <property type="match status" value="1"/>
</dbReference>
<reference evidence="6 7" key="1">
    <citation type="submission" date="2016-11" db="EMBL/GenBank/DDBJ databases">
        <authorList>
            <person name="Jaros S."/>
            <person name="Januszkiewicz K."/>
            <person name="Wedrychowicz H."/>
        </authorList>
    </citation>
    <scope>NUCLEOTIDE SEQUENCE [LARGE SCALE GENOMIC DNA]</scope>
    <source>
        <strain evidence="6 7">DSM 44666</strain>
    </source>
</reference>
<evidence type="ECO:0000259" key="5">
    <source>
        <dbReference type="Pfam" id="PF02776"/>
    </source>
</evidence>
<evidence type="ECO:0000256" key="2">
    <source>
        <dbReference type="ARBA" id="ARBA00023052"/>
    </source>
</evidence>
<evidence type="ECO:0000256" key="3">
    <source>
        <dbReference type="ARBA" id="ARBA00023239"/>
    </source>
</evidence>
<dbReference type="InterPro" id="IPR029061">
    <property type="entry name" value="THDP-binding"/>
</dbReference>
<dbReference type="PANTHER" id="PTHR42818:SF1">
    <property type="entry name" value="SULFOPYRUVATE DECARBOXYLASE"/>
    <property type="match status" value="1"/>
</dbReference>